<organism evidence="2 3">
    <name type="scientific">Catenulispora acidiphila (strain DSM 44928 / JCM 14897 / NBRC 102108 / NRRL B-24433 / ID139908)</name>
    <dbReference type="NCBI Taxonomy" id="479433"/>
    <lineage>
        <taxon>Bacteria</taxon>
        <taxon>Bacillati</taxon>
        <taxon>Actinomycetota</taxon>
        <taxon>Actinomycetes</taxon>
        <taxon>Catenulisporales</taxon>
        <taxon>Catenulisporaceae</taxon>
        <taxon>Catenulispora</taxon>
    </lineage>
</organism>
<gene>
    <name evidence="2" type="ordered locus">Caci_3235</name>
</gene>
<proteinExistence type="predicted"/>
<keyword evidence="1" id="KW-0812">Transmembrane</keyword>
<evidence type="ECO:0000313" key="3">
    <source>
        <dbReference type="Proteomes" id="UP000000851"/>
    </source>
</evidence>
<reference evidence="2 3" key="1">
    <citation type="journal article" date="2009" name="Stand. Genomic Sci.">
        <title>Complete genome sequence of Catenulispora acidiphila type strain (ID 139908).</title>
        <authorList>
            <person name="Copeland A."/>
            <person name="Lapidus A."/>
            <person name="Glavina Del Rio T."/>
            <person name="Nolan M."/>
            <person name="Lucas S."/>
            <person name="Chen F."/>
            <person name="Tice H."/>
            <person name="Cheng J.F."/>
            <person name="Bruce D."/>
            <person name="Goodwin L."/>
            <person name="Pitluck S."/>
            <person name="Mikhailova N."/>
            <person name="Pati A."/>
            <person name="Ivanova N."/>
            <person name="Mavromatis K."/>
            <person name="Chen A."/>
            <person name="Palaniappan K."/>
            <person name="Chain P."/>
            <person name="Land M."/>
            <person name="Hauser L."/>
            <person name="Chang Y.J."/>
            <person name="Jeffries C.D."/>
            <person name="Chertkov O."/>
            <person name="Brettin T."/>
            <person name="Detter J.C."/>
            <person name="Han C."/>
            <person name="Ali Z."/>
            <person name="Tindall B.J."/>
            <person name="Goker M."/>
            <person name="Bristow J."/>
            <person name="Eisen J.A."/>
            <person name="Markowitz V."/>
            <person name="Hugenholtz P."/>
            <person name="Kyrpides N.C."/>
            <person name="Klenk H.P."/>
        </authorList>
    </citation>
    <scope>NUCLEOTIDE SEQUENCE [LARGE SCALE GENOMIC DNA]</scope>
    <source>
        <strain evidence="3">DSM 44928 / JCM 14897 / NBRC 102108 / NRRL B-24433 / ID139908</strain>
    </source>
</reference>
<evidence type="ECO:0000313" key="2">
    <source>
        <dbReference type="EMBL" id="ACU72142.1"/>
    </source>
</evidence>
<dbReference type="OrthoDB" id="4629737at2"/>
<feature type="transmembrane region" description="Helical" evidence="1">
    <location>
        <begin position="82"/>
        <end position="102"/>
    </location>
</feature>
<dbReference type="RefSeq" id="WP_012787435.1">
    <property type="nucleotide sequence ID" value="NC_013131.1"/>
</dbReference>
<dbReference type="Proteomes" id="UP000000851">
    <property type="component" value="Chromosome"/>
</dbReference>
<keyword evidence="3" id="KW-1185">Reference proteome</keyword>
<feature type="transmembrane region" description="Helical" evidence="1">
    <location>
        <begin position="12"/>
        <end position="32"/>
    </location>
</feature>
<feature type="transmembrane region" description="Helical" evidence="1">
    <location>
        <begin position="53"/>
        <end position="70"/>
    </location>
</feature>
<evidence type="ECO:0008006" key="4">
    <source>
        <dbReference type="Google" id="ProtNLM"/>
    </source>
</evidence>
<name>C7Q6D6_CATAD</name>
<feature type="transmembrane region" description="Helical" evidence="1">
    <location>
        <begin position="109"/>
        <end position="132"/>
    </location>
</feature>
<accession>C7Q6D6</accession>
<dbReference type="eggNOG" id="ENOG503336Z">
    <property type="taxonomic scope" value="Bacteria"/>
</dbReference>
<protein>
    <recommendedName>
        <fullName evidence="4">Copper resistance protein D domain-containing protein</fullName>
    </recommendedName>
</protein>
<dbReference type="AlphaFoldDB" id="C7Q6D6"/>
<dbReference type="KEGG" id="cai:Caci_3235"/>
<dbReference type="HOGENOM" id="CLU_1881947_0_0_11"/>
<keyword evidence="1" id="KW-0472">Membrane</keyword>
<evidence type="ECO:0000256" key="1">
    <source>
        <dbReference type="SAM" id="Phobius"/>
    </source>
</evidence>
<dbReference type="InParanoid" id="C7Q6D6"/>
<sequence length="133" mass="13860">MLAVNWDTIRLFLHVVAATIWVGGQITLAALVPVLRKAGSEVSKAAANGFNRIAWPAFGVLIATGVWNVIAEHDKDHGSYHTTLIVKYVVVAASGLTAYMHAQAKSKGAMAAFGALTGLTALASLFVGVMLAG</sequence>
<dbReference type="EMBL" id="CP001700">
    <property type="protein sequence ID" value="ACU72142.1"/>
    <property type="molecule type" value="Genomic_DNA"/>
</dbReference>
<keyword evidence="1" id="KW-1133">Transmembrane helix</keyword>